<dbReference type="InterPro" id="IPR011010">
    <property type="entry name" value="DNA_brk_join_enz"/>
</dbReference>
<dbReference type="InterPro" id="IPR044068">
    <property type="entry name" value="CB"/>
</dbReference>
<evidence type="ECO:0000259" key="6">
    <source>
        <dbReference type="PROSITE" id="PS51900"/>
    </source>
</evidence>
<evidence type="ECO:0000313" key="8">
    <source>
        <dbReference type="Proteomes" id="UP001264519"/>
    </source>
</evidence>
<proteinExistence type="predicted"/>
<comment type="caution">
    <text evidence="7">The sequence shown here is derived from an EMBL/GenBank/DDBJ whole genome shotgun (WGS) entry which is preliminary data.</text>
</comment>
<organism evidence="7 8">
    <name type="scientific">Halomonas koreensis</name>
    <dbReference type="NCBI Taxonomy" id="245385"/>
    <lineage>
        <taxon>Bacteria</taxon>
        <taxon>Pseudomonadati</taxon>
        <taxon>Pseudomonadota</taxon>
        <taxon>Gammaproteobacteria</taxon>
        <taxon>Oceanospirillales</taxon>
        <taxon>Halomonadaceae</taxon>
        <taxon>Halomonas</taxon>
    </lineage>
</organism>
<dbReference type="PANTHER" id="PTHR30349">
    <property type="entry name" value="PHAGE INTEGRASE-RELATED"/>
    <property type="match status" value="1"/>
</dbReference>
<keyword evidence="1" id="KW-0229">DNA integration</keyword>
<dbReference type="Pfam" id="PF12167">
    <property type="entry name" value="Arm-DNA-bind_2"/>
    <property type="match status" value="1"/>
</dbReference>
<keyword evidence="3" id="KW-0233">DNA recombination</keyword>
<reference evidence="7 8" key="1">
    <citation type="submission" date="2023-04" db="EMBL/GenBank/DDBJ databases">
        <title>A long-awaited taxogenomic arrangement of the family Halomonadaceae.</title>
        <authorList>
            <person name="De La Haba R."/>
            <person name="Chuvochina M."/>
            <person name="Wittouck S."/>
            <person name="Arahal D.R."/>
            <person name="Sanchez-Porro C."/>
            <person name="Hugenholtz P."/>
            <person name="Ventosa A."/>
        </authorList>
    </citation>
    <scope>NUCLEOTIDE SEQUENCE [LARGE SCALE GENOMIC DNA]</scope>
    <source>
        <strain evidence="7 8">DSM 23530</strain>
    </source>
</reference>
<dbReference type="InterPro" id="IPR050090">
    <property type="entry name" value="Tyrosine_recombinase_XerCD"/>
</dbReference>
<evidence type="ECO:0000259" key="5">
    <source>
        <dbReference type="PROSITE" id="PS51898"/>
    </source>
</evidence>
<evidence type="ECO:0000256" key="4">
    <source>
        <dbReference type="PROSITE-ProRule" id="PRU01248"/>
    </source>
</evidence>
<dbReference type="PROSITE" id="PS51898">
    <property type="entry name" value="TYR_RECOMBINASE"/>
    <property type="match status" value="1"/>
</dbReference>
<dbReference type="EMBL" id="JARWAK010000008">
    <property type="protein sequence ID" value="MDR5867248.1"/>
    <property type="molecule type" value="Genomic_DNA"/>
</dbReference>
<dbReference type="Proteomes" id="UP001264519">
    <property type="component" value="Unassembled WGS sequence"/>
</dbReference>
<dbReference type="Gene3D" id="1.10.443.10">
    <property type="entry name" value="Intergrase catalytic core"/>
    <property type="match status" value="1"/>
</dbReference>
<keyword evidence="8" id="KW-1185">Reference proteome</keyword>
<sequence length="435" mass="48890">MGREPAAEGLSQALRALIAKHPGVEVHGPSLRIWFMWHGKRCRESLGLTPTKANIKHAAQQRAAVVHAIKVGTFDYAEWFPGSKHARGAKRLRNARLGEAAERYLELKGVDITEDTEGRYRTALDAVVESLGKDLIVATLTPEDVQLMRGELVATRQVSTANHYLAVANGFFAWLRINGYTDQDLAAAAERIRAEDAEPDPFTQGEFRQLIERGCLHPQDVAAVTIAVYTGLRPGELCGLAREDVDLKRGCLTVRRSVTRRNELKVPKTKEGRDRVIWLLPPALEAARQLSDMTAHLDPESVPVALTRHQSRTETLVPLLSPTVQARQPLINRWFNPHSWHAKVTKIMKRAGVRHRRPYQTRHTYACWSLTAHGNLAFIAKQMGHKDYSMLVKVYARWIDSESQDEAARIWTEMQNAGAFAPLMPHEFQGKPEIP</sequence>
<accession>A0ABU1G3Z1</accession>
<evidence type="ECO:0000256" key="1">
    <source>
        <dbReference type="ARBA" id="ARBA00022908"/>
    </source>
</evidence>
<feature type="domain" description="Tyr recombinase" evidence="5">
    <location>
        <begin position="197"/>
        <end position="409"/>
    </location>
</feature>
<gene>
    <name evidence="7" type="ORF">QC818_10645</name>
</gene>
<dbReference type="PANTHER" id="PTHR30349:SF36">
    <property type="entry name" value="PROPHAGE INTEGRASE INTR-RELATED"/>
    <property type="match status" value="1"/>
</dbReference>
<dbReference type="CDD" id="cd01189">
    <property type="entry name" value="INT_ICEBs1_C_like"/>
    <property type="match status" value="1"/>
</dbReference>
<dbReference type="RefSeq" id="WP_309652841.1">
    <property type="nucleotide sequence ID" value="NZ_JARWAK010000008.1"/>
</dbReference>
<protein>
    <submittedName>
        <fullName evidence="7">Site-specific integrase</fullName>
    </submittedName>
</protein>
<name>A0ABU1G3Z1_9GAMM</name>
<dbReference type="InterPro" id="IPR013762">
    <property type="entry name" value="Integrase-like_cat_sf"/>
</dbReference>
<dbReference type="Pfam" id="PF00589">
    <property type="entry name" value="Phage_integrase"/>
    <property type="match status" value="1"/>
</dbReference>
<dbReference type="Gene3D" id="1.10.150.130">
    <property type="match status" value="1"/>
</dbReference>
<evidence type="ECO:0000256" key="3">
    <source>
        <dbReference type="ARBA" id="ARBA00023172"/>
    </source>
</evidence>
<keyword evidence="2 4" id="KW-0238">DNA-binding</keyword>
<dbReference type="SUPFAM" id="SSF56349">
    <property type="entry name" value="DNA breaking-rejoining enzymes"/>
    <property type="match status" value="1"/>
</dbReference>
<dbReference type="InterPro" id="IPR002104">
    <property type="entry name" value="Integrase_catalytic"/>
</dbReference>
<evidence type="ECO:0000256" key="2">
    <source>
        <dbReference type="ARBA" id="ARBA00023125"/>
    </source>
</evidence>
<evidence type="ECO:0000313" key="7">
    <source>
        <dbReference type="EMBL" id="MDR5867248.1"/>
    </source>
</evidence>
<dbReference type="InterPro" id="IPR022000">
    <property type="entry name" value="Min27-like_integrase_DNA_bind"/>
</dbReference>
<feature type="domain" description="Core-binding (CB)" evidence="6">
    <location>
        <begin position="95"/>
        <end position="176"/>
    </location>
</feature>
<dbReference type="PROSITE" id="PS51900">
    <property type="entry name" value="CB"/>
    <property type="match status" value="1"/>
</dbReference>
<dbReference type="InterPro" id="IPR010998">
    <property type="entry name" value="Integrase_recombinase_N"/>
</dbReference>